<dbReference type="PANTHER" id="PTHR42987:SF4">
    <property type="entry name" value="PROTEASE SOHB-RELATED"/>
    <property type="match status" value="1"/>
</dbReference>
<dbReference type="AlphaFoldDB" id="W9VB14"/>
<dbReference type="eggNOG" id="COG0616">
    <property type="taxonomic scope" value="Bacteria"/>
</dbReference>
<dbReference type="InterPro" id="IPR002142">
    <property type="entry name" value="Peptidase_S49"/>
</dbReference>
<name>W9VB14_9GAMM</name>
<dbReference type="Proteomes" id="UP000019460">
    <property type="component" value="Unassembled WGS sequence"/>
</dbReference>
<dbReference type="PANTHER" id="PTHR42987">
    <property type="entry name" value="PEPTIDASE S49"/>
    <property type="match status" value="1"/>
</dbReference>
<sequence>MPASIPATAWAILPDQLEGVLALLERPEAELRALAPSSPMAGTSREGEAALIPIIGPILRRPSLVSRLLGWPDLDTLARQLAAANADSSVSRILLEIDSPGGVAQGPEALATLIHASAKPVTAYTDGLCCSAAYWIASAASEIQVSPTAMVGSVGIVSTHRRRAPDLIEIVSSQSPNKRLDPASDPGRAEAQRLVDELAAIFVGDVASYRQVERRHVLERFGRGSVRIGADAVAAGMADRVVSRHGNHSSSSTTRGQHAMSSTTTPTGTPATTSAAARHAAQVAAYESQGMSRAMAVLKTASNHPELIAALKQERQPSRPDTTATKAEYQNALDGILARGVSPSLAPLELARTNPELARRRAEAFRQEVAHG</sequence>
<evidence type="ECO:0000313" key="5">
    <source>
        <dbReference type="Proteomes" id="UP000019460"/>
    </source>
</evidence>
<dbReference type="InterPro" id="IPR033855">
    <property type="entry name" value="Protein_C"/>
</dbReference>
<keyword evidence="5" id="KW-1185">Reference proteome</keyword>
<evidence type="ECO:0000259" key="3">
    <source>
        <dbReference type="Pfam" id="PF01343"/>
    </source>
</evidence>
<feature type="domain" description="Peptidase S49" evidence="3">
    <location>
        <begin position="116"/>
        <end position="243"/>
    </location>
</feature>
<dbReference type="SUPFAM" id="SSF52096">
    <property type="entry name" value="ClpP/crotonase"/>
    <property type="match status" value="1"/>
</dbReference>
<organism evidence="4 5">
    <name type="scientific">Imhoffiella purpurea</name>
    <dbReference type="NCBI Taxonomy" id="1249627"/>
    <lineage>
        <taxon>Bacteria</taxon>
        <taxon>Pseudomonadati</taxon>
        <taxon>Pseudomonadota</taxon>
        <taxon>Gammaproteobacteria</taxon>
        <taxon>Chromatiales</taxon>
        <taxon>Chromatiaceae</taxon>
        <taxon>Imhoffiella</taxon>
    </lineage>
</organism>
<comment type="caution">
    <text evidence="4">The sequence shown here is derived from an EMBL/GenBank/DDBJ whole genome shotgun (WGS) entry which is preliminary data.</text>
</comment>
<comment type="similarity">
    <text evidence="1">Belongs to the peptidase S49 family.</text>
</comment>
<dbReference type="OrthoDB" id="9764363at2"/>
<feature type="compositionally biased region" description="Polar residues" evidence="2">
    <location>
        <begin position="248"/>
        <end position="260"/>
    </location>
</feature>
<proteinExistence type="inferred from homology"/>
<dbReference type="Gene3D" id="3.90.226.10">
    <property type="entry name" value="2-enoyl-CoA Hydratase, Chain A, domain 1"/>
    <property type="match status" value="1"/>
</dbReference>
<dbReference type="RefSeq" id="WP_052348305.1">
    <property type="nucleotide sequence ID" value="NZ_AONC01000077.1"/>
</dbReference>
<dbReference type="STRING" id="1249627.D779_3915"/>
<dbReference type="EMBL" id="AONC01000077">
    <property type="protein sequence ID" value="EXJ13237.1"/>
    <property type="molecule type" value="Genomic_DNA"/>
</dbReference>
<evidence type="ECO:0000256" key="2">
    <source>
        <dbReference type="SAM" id="MobiDB-lite"/>
    </source>
</evidence>
<dbReference type="GO" id="GO:0008233">
    <property type="term" value="F:peptidase activity"/>
    <property type="evidence" value="ECO:0007669"/>
    <property type="project" value="InterPro"/>
</dbReference>
<reference evidence="4 5" key="1">
    <citation type="submission" date="2012-11" db="EMBL/GenBank/DDBJ databases">
        <title>Genome assembly of Thiorhodococcus sp. AK35.</title>
        <authorList>
            <person name="Nupur N."/>
            <person name="Khatri I."/>
            <person name="Subramanian S."/>
            <person name="Pinnaka A."/>
        </authorList>
    </citation>
    <scope>NUCLEOTIDE SEQUENCE [LARGE SCALE GENOMIC DNA]</scope>
    <source>
        <strain evidence="4 5">AK35</strain>
    </source>
</reference>
<evidence type="ECO:0000256" key="1">
    <source>
        <dbReference type="ARBA" id="ARBA00008683"/>
    </source>
</evidence>
<dbReference type="CDD" id="cd07022">
    <property type="entry name" value="S49_Sppa_36K_type"/>
    <property type="match status" value="1"/>
</dbReference>
<evidence type="ECO:0000313" key="4">
    <source>
        <dbReference type="EMBL" id="EXJ13237.1"/>
    </source>
</evidence>
<feature type="compositionally biased region" description="Low complexity" evidence="2">
    <location>
        <begin position="261"/>
        <end position="276"/>
    </location>
</feature>
<accession>W9VB14</accession>
<dbReference type="GO" id="GO:0006508">
    <property type="term" value="P:proteolysis"/>
    <property type="evidence" value="ECO:0007669"/>
    <property type="project" value="InterPro"/>
</dbReference>
<protein>
    <recommendedName>
        <fullName evidence="3">Peptidase S49 domain-containing protein</fullName>
    </recommendedName>
</protein>
<dbReference type="PATRIC" id="fig|1249627.3.peg.3992"/>
<dbReference type="InterPro" id="IPR029045">
    <property type="entry name" value="ClpP/crotonase-like_dom_sf"/>
</dbReference>
<feature type="region of interest" description="Disordered" evidence="2">
    <location>
        <begin position="242"/>
        <end position="276"/>
    </location>
</feature>
<gene>
    <name evidence="4" type="ORF">D779_3915</name>
</gene>
<dbReference type="Pfam" id="PF01343">
    <property type="entry name" value="Peptidase_S49"/>
    <property type="match status" value="1"/>
</dbReference>